<dbReference type="PANTHER" id="PTHR33395:SF22">
    <property type="entry name" value="REVERSE TRANSCRIPTASE DOMAIN-CONTAINING PROTEIN"/>
    <property type="match status" value="1"/>
</dbReference>
<evidence type="ECO:0000313" key="2">
    <source>
        <dbReference type="EMBL" id="TGZ69107.1"/>
    </source>
</evidence>
<feature type="region of interest" description="Disordered" evidence="1">
    <location>
        <begin position="1"/>
        <end position="30"/>
    </location>
</feature>
<dbReference type="OrthoDB" id="6143061at2759"/>
<dbReference type="STRING" id="147828.A0A4S2M523"/>
<proteinExistence type="predicted"/>
<dbReference type="AlphaFoldDB" id="A0A4S2M523"/>
<dbReference type="PANTHER" id="PTHR33395">
    <property type="entry name" value="TRANSCRIPTASE, PUTATIVE-RELATED-RELATED"/>
    <property type="match status" value="1"/>
</dbReference>
<name>A0A4S2M523_OPIFE</name>
<dbReference type="EMBL" id="SJOL01006210">
    <property type="protein sequence ID" value="TGZ69107.1"/>
    <property type="molecule type" value="Genomic_DNA"/>
</dbReference>
<comment type="caution">
    <text evidence="2">The sequence shown here is derived from an EMBL/GenBank/DDBJ whole genome shotgun (WGS) entry which is preliminary data.</text>
</comment>
<protein>
    <submittedName>
        <fullName evidence="2">Uncharacterized protein</fullName>
    </submittedName>
</protein>
<sequence>MSPRMVTKRLQANCQARRTDQQPPDQQPSPKIIYSYINKRLKPSDKLLSLKNMDGHLVAADDERASMLTNHFASVFSAGNQHHQPVVPTFSKLDNLSCSSEEVGTLLCLLESSKSPVSDGFHPLFLGTLSVIIFPSATTLYNKSLELGVLRQEWKDPVVKPFLKTGPEQLWELPSCLLDTHLRRSSLKIVKKAPCSFLEKKSTLGPV</sequence>
<feature type="compositionally biased region" description="Low complexity" evidence="1">
    <location>
        <begin position="21"/>
        <end position="30"/>
    </location>
</feature>
<reference evidence="2 3" key="1">
    <citation type="journal article" date="2019" name="BMC Genomics">
        <title>New insights from Opisthorchis felineus genome: update on genomics of the epidemiologically important liver flukes.</title>
        <authorList>
            <person name="Ershov N.I."/>
            <person name="Mordvinov V.A."/>
            <person name="Prokhortchouk E.B."/>
            <person name="Pakharukova M.Y."/>
            <person name="Gunbin K.V."/>
            <person name="Ustyantsev K."/>
            <person name="Genaev M.A."/>
            <person name="Blinov A.G."/>
            <person name="Mazur A."/>
            <person name="Boulygina E."/>
            <person name="Tsygankova S."/>
            <person name="Khrameeva E."/>
            <person name="Chekanov N."/>
            <person name="Fan G."/>
            <person name="Xiao A."/>
            <person name="Zhang H."/>
            <person name="Xu X."/>
            <person name="Yang H."/>
            <person name="Solovyev V."/>
            <person name="Lee S.M."/>
            <person name="Liu X."/>
            <person name="Afonnikov D.A."/>
            <person name="Skryabin K.G."/>
        </authorList>
    </citation>
    <scope>NUCLEOTIDE SEQUENCE [LARGE SCALE GENOMIC DNA]</scope>
    <source>
        <strain evidence="2">AK-0245</strain>
        <tissue evidence="2">Whole organism</tissue>
    </source>
</reference>
<keyword evidence="3" id="KW-1185">Reference proteome</keyword>
<evidence type="ECO:0000313" key="3">
    <source>
        <dbReference type="Proteomes" id="UP000308267"/>
    </source>
</evidence>
<gene>
    <name evidence="2" type="ORF">CRM22_003907</name>
</gene>
<dbReference type="Proteomes" id="UP000308267">
    <property type="component" value="Unassembled WGS sequence"/>
</dbReference>
<organism evidence="2 3">
    <name type="scientific">Opisthorchis felineus</name>
    <dbReference type="NCBI Taxonomy" id="147828"/>
    <lineage>
        <taxon>Eukaryota</taxon>
        <taxon>Metazoa</taxon>
        <taxon>Spiralia</taxon>
        <taxon>Lophotrochozoa</taxon>
        <taxon>Platyhelminthes</taxon>
        <taxon>Trematoda</taxon>
        <taxon>Digenea</taxon>
        <taxon>Opisthorchiida</taxon>
        <taxon>Opisthorchiata</taxon>
        <taxon>Opisthorchiidae</taxon>
        <taxon>Opisthorchis</taxon>
    </lineage>
</organism>
<evidence type="ECO:0000256" key="1">
    <source>
        <dbReference type="SAM" id="MobiDB-lite"/>
    </source>
</evidence>
<accession>A0A4S2M523</accession>